<dbReference type="AlphaFoldDB" id="A0A0D9AEX3"/>
<evidence type="ECO:0000256" key="3">
    <source>
        <dbReference type="SAM" id="SignalP"/>
    </source>
</evidence>
<dbReference type="SUPFAM" id="SSF53850">
    <property type="entry name" value="Periplasmic binding protein-like II"/>
    <property type="match status" value="1"/>
</dbReference>
<name>A0A0D9AEX3_STUST</name>
<evidence type="ECO:0000259" key="4">
    <source>
        <dbReference type="SMART" id="SM00062"/>
    </source>
</evidence>
<organism evidence="5 6">
    <name type="scientific">Stutzerimonas stutzeri</name>
    <name type="common">Pseudomonas stutzeri</name>
    <dbReference type="NCBI Taxonomy" id="316"/>
    <lineage>
        <taxon>Bacteria</taxon>
        <taxon>Pseudomonadati</taxon>
        <taxon>Pseudomonadota</taxon>
        <taxon>Gammaproteobacteria</taxon>
        <taxon>Pseudomonadales</taxon>
        <taxon>Pseudomonadaceae</taxon>
        <taxon>Stutzerimonas</taxon>
    </lineage>
</organism>
<evidence type="ECO:0000256" key="1">
    <source>
        <dbReference type="ARBA" id="ARBA00010333"/>
    </source>
</evidence>
<comment type="similarity">
    <text evidence="1">Belongs to the bacterial solute-binding protein 3 family.</text>
</comment>
<dbReference type="InterPro" id="IPR001638">
    <property type="entry name" value="Solute-binding_3/MltF_N"/>
</dbReference>
<sequence length="249" mass="27680">MTLKPLLWMSFAAALTGPCFAESGPESSRTLTVGYYDFPPAIYTDAQGRPQGPVVSLARKVLEHAGYQPRFRGLPSARLYAALKDGTIDIWPGAPGKPELLADTLEGRETLAQISLNLYYRADTPPPQIPEGLAGRGVIVIGGYNYWPAVNKMLHDPQLNIRLHRASNHASALEMLQHRRADYLLDYQIPVHQALQRLGMPALPYETIHEMPIRFIVSRHVDDSRNIVDALDRSYAELAAAGEDMRLPE</sequence>
<dbReference type="PANTHER" id="PTHR35936:SF6">
    <property type="entry name" value="AMINO ACID ABC TRANSPORTER SUBSTRATE-BINDING PAAT FAMILY PROTEIN"/>
    <property type="match status" value="1"/>
</dbReference>
<dbReference type="PATRIC" id="fig|316.101.peg.2615"/>
<gene>
    <name evidence="5" type="ORF">UF78_18915</name>
</gene>
<feature type="domain" description="Solute-binding protein family 3/N-terminal" evidence="4">
    <location>
        <begin position="30"/>
        <end position="249"/>
    </location>
</feature>
<feature type="chain" id="PRO_5002338100" evidence="3">
    <location>
        <begin position="22"/>
        <end position="249"/>
    </location>
</feature>
<comment type="caution">
    <text evidence="5">The sequence shown here is derived from an EMBL/GenBank/DDBJ whole genome shotgun (WGS) entry which is preliminary data.</text>
</comment>
<feature type="signal peptide" evidence="3">
    <location>
        <begin position="1"/>
        <end position="21"/>
    </location>
</feature>
<dbReference type="EMBL" id="JYHV01000037">
    <property type="protein sequence ID" value="KJH79254.1"/>
    <property type="molecule type" value="Genomic_DNA"/>
</dbReference>
<dbReference type="Pfam" id="PF00497">
    <property type="entry name" value="SBP_bac_3"/>
    <property type="match status" value="1"/>
</dbReference>
<keyword evidence="2 3" id="KW-0732">Signal</keyword>
<proteinExistence type="inferred from homology"/>
<dbReference type="SMART" id="SM00062">
    <property type="entry name" value="PBPb"/>
    <property type="match status" value="1"/>
</dbReference>
<protein>
    <submittedName>
        <fullName evidence="5">Bifunctional lytic transglycosylase/amino acid ABC transporter substrate-binding protein</fullName>
    </submittedName>
</protein>
<dbReference type="Proteomes" id="UP000032487">
    <property type="component" value="Unassembled WGS sequence"/>
</dbReference>
<evidence type="ECO:0000313" key="5">
    <source>
        <dbReference type="EMBL" id="KJH79254.1"/>
    </source>
</evidence>
<reference evidence="5 6" key="1">
    <citation type="submission" date="2015-02" db="EMBL/GenBank/DDBJ databases">
        <title>Draft genome sequence of Pseudomonas stutzeri NT0128 isolated from wheat (Triticum turgidum) rhizosphere.</title>
        <authorList>
            <person name="Tovi N."/>
            <person name="Frenk S."/>
            <person name="Hadar Y."/>
            <person name="Minz D."/>
        </authorList>
    </citation>
    <scope>NUCLEOTIDE SEQUENCE [LARGE SCALE GENOMIC DNA]</scope>
    <source>
        <strain evidence="5 6">NT0128</strain>
    </source>
</reference>
<accession>A0A0D9AEX3</accession>
<evidence type="ECO:0000256" key="2">
    <source>
        <dbReference type="ARBA" id="ARBA00022729"/>
    </source>
</evidence>
<dbReference type="PANTHER" id="PTHR35936">
    <property type="entry name" value="MEMBRANE-BOUND LYTIC MUREIN TRANSGLYCOSYLASE F"/>
    <property type="match status" value="1"/>
</dbReference>
<evidence type="ECO:0000313" key="6">
    <source>
        <dbReference type="Proteomes" id="UP000032487"/>
    </source>
</evidence>
<dbReference type="Gene3D" id="3.40.190.10">
    <property type="entry name" value="Periplasmic binding protein-like II"/>
    <property type="match status" value="2"/>
</dbReference>